<dbReference type="AlphaFoldDB" id="A0A128EII9"/>
<dbReference type="PANTHER" id="PTHR34071">
    <property type="entry name" value="5-NITROIMIDAZOLE ANTIBIOTICS RESISTANCE PROTEIN, NIMA-FAMILY-RELATED PROTEIN-RELATED"/>
    <property type="match status" value="1"/>
</dbReference>
<dbReference type="SUPFAM" id="SSF50475">
    <property type="entry name" value="FMN-binding split barrel"/>
    <property type="match status" value="1"/>
</dbReference>
<dbReference type="Proteomes" id="UP000069632">
    <property type="component" value="Unassembled WGS sequence"/>
</dbReference>
<dbReference type="EMBL" id="FIZP01000009">
    <property type="protein sequence ID" value="CZE48670.1"/>
    <property type="molecule type" value="Genomic_DNA"/>
</dbReference>
<dbReference type="InterPro" id="IPR012349">
    <property type="entry name" value="Split_barrel_FMN-bd"/>
</dbReference>
<gene>
    <name evidence="1" type="ORF">ERS672216_01539</name>
</gene>
<name>A0A128EII9_9BACT</name>
<reference evidence="1 2" key="1">
    <citation type="submission" date="2016-02" db="EMBL/GenBank/DDBJ databases">
        <authorList>
            <consortium name="Pathogen Informatics"/>
        </authorList>
    </citation>
    <scope>NUCLEOTIDE SEQUENCE [LARGE SCALE GENOMIC DNA]</scope>
    <source>
        <strain evidence="1 2">RC20</strain>
    </source>
</reference>
<evidence type="ECO:0000313" key="2">
    <source>
        <dbReference type="Proteomes" id="UP000069632"/>
    </source>
</evidence>
<proteinExistence type="predicted"/>
<keyword evidence="2" id="KW-1185">Reference proteome</keyword>
<dbReference type="OrthoDB" id="9794935at2"/>
<dbReference type="Gene3D" id="2.30.110.10">
    <property type="entry name" value="Electron Transport, Fmn-binding Protein, Chain A"/>
    <property type="match status" value="1"/>
</dbReference>
<dbReference type="RefSeq" id="WP_075540424.1">
    <property type="nucleotide sequence ID" value="NZ_CP053844.1"/>
</dbReference>
<dbReference type="InterPro" id="IPR024747">
    <property type="entry name" value="Pyridox_Oxase-rel"/>
</dbReference>
<accession>A0A128EII9</accession>
<dbReference type="Pfam" id="PF12900">
    <property type="entry name" value="Pyridox_ox_2"/>
    <property type="match status" value="1"/>
</dbReference>
<dbReference type="PANTHER" id="PTHR34071:SF2">
    <property type="entry name" value="FLAVIN-NUCLEOTIDE-BINDING PROTEIN"/>
    <property type="match status" value="1"/>
</dbReference>
<protein>
    <submittedName>
        <fullName evidence="1">Predicted flavin-nucleotide-binding protein</fullName>
    </submittedName>
</protein>
<evidence type="ECO:0000313" key="1">
    <source>
        <dbReference type="EMBL" id="CZE48670.1"/>
    </source>
</evidence>
<organism evidence="1 2">
    <name type="scientific">Campylobacter geochelonis</name>
    <dbReference type="NCBI Taxonomy" id="1780362"/>
    <lineage>
        <taxon>Bacteria</taxon>
        <taxon>Pseudomonadati</taxon>
        <taxon>Campylobacterota</taxon>
        <taxon>Epsilonproteobacteria</taxon>
        <taxon>Campylobacterales</taxon>
        <taxon>Campylobacteraceae</taxon>
        <taxon>Campylobacter</taxon>
    </lineage>
</organism>
<sequence length="155" mass="17996">MRRKDREITDRLKIESIIKNTHICSLGMNDNGEIYVIALNFGYKFDDEKLYLYFHSAKTGRKISIMTKSPKVGFEMHSNTSLMIGETACKYSYTYESVVGNGIINFINDDEKKAEILELIMRHETDKEFKFSSEMLQNVAVFELVVQNFSCKVHK</sequence>